<keyword evidence="8" id="KW-1185">Reference proteome</keyword>
<proteinExistence type="predicted"/>
<evidence type="ECO:0000313" key="7">
    <source>
        <dbReference type="EMBL" id="SDO68852.1"/>
    </source>
</evidence>
<dbReference type="AlphaFoldDB" id="A0A1H0LKW5"/>
<dbReference type="GO" id="GO:0005886">
    <property type="term" value="C:plasma membrane"/>
    <property type="evidence" value="ECO:0007669"/>
    <property type="project" value="TreeGrafter"/>
</dbReference>
<feature type="domain" description="Sodium/calcium exchanger membrane region" evidence="6">
    <location>
        <begin position="50"/>
        <end position="204"/>
    </location>
</feature>
<feature type="transmembrane region" description="Helical" evidence="5">
    <location>
        <begin position="347"/>
        <end position="365"/>
    </location>
</feature>
<feature type="transmembrane region" description="Helical" evidence="5">
    <location>
        <begin position="372"/>
        <end position="387"/>
    </location>
</feature>
<evidence type="ECO:0000256" key="4">
    <source>
        <dbReference type="ARBA" id="ARBA00023136"/>
    </source>
</evidence>
<dbReference type="InterPro" id="IPR052946">
    <property type="entry name" value="Alkaline_pH_Ca-Antiporter"/>
</dbReference>
<feature type="transmembrane region" description="Helical" evidence="5">
    <location>
        <begin position="82"/>
        <end position="106"/>
    </location>
</feature>
<dbReference type="EMBL" id="FNIC01000012">
    <property type="protein sequence ID" value="SDO68852.1"/>
    <property type="molecule type" value="Genomic_DNA"/>
</dbReference>
<sequence length="389" mass="40466">MGLASLTGLAFRRVVTMSSSPVRGPFQWTVAVPVVTFVLMLGTWTWHEHWLVLAAIGVALVAAVLAAVHHAEVVAHRVGEPYGSLILAVAVTVIEVGLIVMLMTSGGEGTSTYARDTVFAAIMITLNGILGLSLLVGALKHHLVSFNASGTGSALATVITLASVTMVLPRFTTSGDGLEFSPSQLAFAAVASLVLYGGFVFTQTVQHRDFFLPVSSDEYGRVTGLLDADDDDHADPPPASEAMLSLGLLVLSLVAVVGLAKLLSPTIEDGVKSLGFPYGVVGVVIALLVLAPESIAAVRNAARDRVQISLNLAFGSAMASIGLTIPTIAIASIWLDGPLELGLPPTQMVLLAITVVVSVLTVVQGRAKAQQGLIHLVLLAAFLFLSVKP</sequence>
<protein>
    <submittedName>
        <fullName evidence="7">Ca2+:H+ antiporter</fullName>
    </submittedName>
</protein>
<feature type="transmembrane region" description="Helical" evidence="5">
    <location>
        <begin position="242"/>
        <end position="263"/>
    </location>
</feature>
<feature type="transmembrane region" description="Helical" evidence="5">
    <location>
        <begin position="118"/>
        <end position="139"/>
    </location>
</feature>
<evidence type="ECO:0000256" key="2">
    <source>
        <dbReference type="ARBA" id="ARBA00022692"/>
    </source>
</evidence>
<keyword evidence="2 5" id="KW-0812">Transmembrane</keyword>
<gene>
    <name evidence="7" type="ORF">SAMN05192576_0275</name>
</gene>
<comment type="subcellular location">
    <subcellularLocation>
        <location evidence="1">Membrane</location>
        <topology evidence="1">Multi-pass membrane protein</topology>
    </subcellularLocation>
</comment>
<name>A0A1H0LKW5_9ACTN</name>
<keyword evidence="4 5" id="KW-0472">Membrane</keyword>
<dbReference type="GO" id="GO:0015385">
    <property type="term" value="F:sodium:proton antiporter activity"/>
    <property type="evidence" value="ECO:0007669"/>
    <property type="project" value="TreeGrafter"/>
</dbReference>
<dbReference type="Proteomes" id="UP000199004">
    <property type="component" value="Unassembled WGS sequence"/>
</dbReference>
<dbReference type="PANTHER" id="PTHR37958">
    <property type="entry name" value="SODIUM-POTASSIUM/PROTON ANTIPORTER CHAA"/>
    <property type="match status" value="1"/>
</dbReference>
<feature type="transmembrane region" description="Helical" evidence="5">
    <location>
        <begin position="310"/>
        <end position="335"/>
    </location>
</feature>
<dbReference type="PANTHER" id="PTHR37958:SF1">
    <property type="entry name" value="SODIUM-POTASSIUM_PROTON ANTIPORTER CHAA"/>
    <property type="match status" value="1"/>
</dbReference>
<feature type="transmembrane region" description="Helical" evidence="5">
    <location>
        <begin position="183"/>
        <end position="202"/>
    </location>
</feature>
<feature type="transmembrane region" description="Helical" evidence="5">
    <location>
        <begin position="26"/>
        <end position="44"/>
    </location>
</feature>
<organism evidence="7 8">
    <name type="scientific">Nocardioides szechwanensis</name>
    <dbReference type="NCBI Taxonomy" id="1005944"/>
    <lineage>
        <taxon>Bacteria</taxon>
        <taxon>Bacillati</taxon>
        <taxon>Actinomycetota</taxon>
        <taxon>Actinomycetes</taxon>
        <taxon>Propionibacteriales</taxon>
        <taxon>Nocardioidaceae</taxon>
        <taxon>Nocardioides</taxon>
    </lineage>
</organism>
<feature type="transmembrane region" description="Helical" evidence="5">
    <location>
        <begin position="50"/>
        <end position="70"/>
    </location>
</feature>
<dbReference type="InterPro" id="IPR004837">
    <property type="entry name" value="NaCa_Exmemb"/>
</dbReference>
<accession>A0A1H0LKW5</accession>
<evidence type="ECO:0000256" key="1">
    <source>
        <dbReference type="ARBA" id="ARBA00004141"/>
    </source>
</evidence>
<feature type="transmembrane region" description="Helical" evidence="5">
    <location>
        <begin position="275"/>
        <end position="298"/>
    </location>
</feature>
<feature type="transmembrane region" description="Helical" evidence="5">
    <location>
        <begin position="151"/>
        <end position="171"/>
    </location>
</feature>
<evidence type="ECO:0000256" key="3">
    <source>
        <dbReference type="ARBA" id="ARBA00022989"/>
    </source>
</evidence>
<evidence type="ECO:0000313" key="8">
    <source>
        <dbReference type="Proteomes" id="UP000199004"/>
    </source>
</evidence>
<feature type="domain" description="Sodium/calcium exchanger membrane region" evidence="6">
    <location>
        <begin position="245"/>
        <end position="387"/>
    </location>
</feature>
<reference evidence="7 8" key="1">
    <citation type="submission" date="2016-10" db="EMBL/GenBank/DDBJ databases">
        <authorList>
            <person name="de Groot N.N."/>
        </authorList>
    </citation>
    <scope>NUCLEOTIDE SEQUENCE [LARGE SCALE GENOMIC DNA]</scope>
    <source>
        <strain evidence="7 8">CGMCC 1.11147</strain>
    </source>
</reference>
<dbReference type="STRING" id="1005944.SAMN05192576_0275"/>
<keyword evidence="3 5" id="KW-1133">Transmembrane helix</keyword>
<dbReference type="GO" id="GO:0015386">
    <property type="term" value="F:potassium:proton antiporter activity"/>
    <property type="evidence" value="ECO:0007669"/>
    <property type="project" value="TreeGrafter"/>
</dbReference>
<dbReference type="Pfam" id="PF01699">
    <property type="entry name" value="Na_Ca_ex"/>
    <property type="match status" value="2"/>
</dbReference>
<evidence type="ECO:0000259" key="6">
    <source>
        <dbReference type="Pfam" id="PF01699"/>
    </source>
</evidence>
<evidence type="ECO:0000256" key="5">
    <source>
        <dbReference type="SAM" id="Phobius"/>
    </source>
</evidence>